<dbReference type="PANTHER" id="PTHR46513:SF13">
    <property type="entry name" value="EGF-LIKE DOMAIN-CONTAINING PROTEIN"/>
    <property type="match status" value="1"/>
</dbReference>
<dbReference type="Proteomes" id="UP000297280">
    <property type="component" value="Unassembled WGS sequence"/>
</dbReference>
<reference evidence="2 3" key="1">
    <citation type="submission" date="2017-12" db="EMBL/GenBank/DDBJ databases">
        <title>Comparative genomics of Botrytis spp.</title>
        <authorList>
            <person name="Valero-Jimenez C.A."/>
            <person name="Tapia P."/>
            <person name="Veloso J."/>
            <person name="Silva-Moreno E."/>
            <person name="Staats M."/>
            <person name="Valdes J.H."/>
            <person name="Van Kan J.A.L."/>
        </authorList>
    </citation>
    <scope>NUCLEOTIDE SEQUENCE [LARGE SCALE GENOMIC DNA]</scope>
    <source>
        <strain evidence="2 3">MUCL3349</strain>
    </source>
</reference>
<dbReference type="SMART" id="SM00135">
    <property type="entry name" value="LY"/>
    <property type="match status" value="3"/>
</dbReference>
<sequence>MFGGGKGMGPCAMMDGVGLDTVAFIEEHCVKERGLPSEYTDDFLEKRYLDKGRLGAKSGKSGLYPPGQTTKIKGEEKDHHENLHAPSLNMLDIGLNFLTDALNSGGIVVGSVDGRQIRTLVSGQHLLDGLDISFKTGRIYWTCMGIPTSNDGTVQSCKLDGSDIQTVIPSGAIHTPKQLIIDHAALKLYFCDREGLRAMRCNSDGSEHETVIQTGDWNNPEDAKDQLKWFGFSKGGKGRIFRANLQMPKGQNASTRKDIELLFQGLPESIDLEIDEDTQTLYWTDRGEGNSLNAAKLGDDSLKALREDSEERNEYQILTRQLHEAIELKLYTINKHFI</sequence>
<dbReference type="STRING" id="87229.A0A4Z1KAC6"/>
<dbReference type="Pfam" id="PF00725">
    <property type="entry name" value="3HCDH"/>
    <property type="match status" value="1"/>
</dbReference>
<dbReference type="InterPro" id="IPR013328">
    <property type="entry name" value="6PGD_dom2"/>
</dbReference>
<dbReference type="Gene3D" id="2.120.10.30">
    <property type="entry name" value="TolB, C-terminal domain"/>
    <property type="match status" value="1"/>
</dbReference>
<dbReference type="SUPFAM" id="SSF48179">
    <property type="entry name" value="6-phosphogluconate dehydrogenase C-terminal domain-like"/>
    <property type="match status" value="1"/>
</dbReference>
<accession>A0A4Z1KAC6</accession>
<dbReference type="InterPro" id="IPR006108">
    <property type="entry name" value="3HC_DH_C"/>
</dbReference>
<dbReference type="AlphaFoldDB" id="A0A4Z1KAC6"/>
<comment type="caution">
    <text evidence="2">The sequence shown here is derived from an EMBL/GenBank/DDBJ whole genome shotgun (WGS) entry which is preliminary data.</text>
</comment>
<dbReference type="GO" id="GO:0016616">
    <property type="term" value="F:oxidoreductase activity, acting on the CH-OH group of donors, NAD or NADP as acceptor"/>
    <property type="evidence" value="ECO:0007669"/>
    <property type="project" value="InterPro"/>
</dbReference>
<keyword evidence="3" id="KW-1185">Reference proteome</keyword>
<proteinExistence type="predicted"/>
<evidence type="ECO:0000313" key="2">
    <source>
        <dbReference type="EMBL" id="TGO82957.1"/>
    </source>
</evidence>
<gene>
    <name evidence="2" type="ORF">BPOR_0727g00040</name>
</gene>
<dbReference type="InterPro" id="IPR011042">
    <property type="entry name" value="6-blade_b-propeller_TolB-like"/>
</dbReference>
<dbReference type="Gene3D" id="1.10.1040.10">
    <property type="entry name" value="N-(1-d-carboxylethyl)-l-norvaline Dehydrogenase, domain 2"/>
    <property type="match status" value="1"/>
</dbReference>
<organism evidence="2 3">
    <name type="scientific">Botrytis porri</name>
    <dbReference type="NCBI Taxonomy" id="87229"/>
    <lineage>
        <taxon>Eukaryota</taxon>
        <taxon>Fungi</taxon>
        <taxon>Dikarya</taxon>
        <taxon>Ascomycota</taxon>
        <taxon>Pezizomycotina</taxon>
        <taxon>Leotiomycetes</taxon>
        <taxon>Helotiales</taxon>
        <taxon>Sclerotiniaceae</taxon>
        <taxon>Botrytis</taxon>
    </lineage>
</organism>
<evidence type="ECO:0000313" key="3">
    <source>
        <dbReference type="Proteomes" id="UP000297280"/>
    </source>
</evidence>
<feature type="domain" description="3-hydroxyacyl-CoA dehydrogenase C-terminal" evidence="1">
    <location>
        <begin position="5"/>
        <end position="61"/>
    </location>
</feature>
<protein>
    <recommendedName>
        <fullName evidence="1">3-hydroxyacyl-CoA dehydrogenase C-terminal domain-containing protein</fullName>
    </recommendedName>
</protein>
<dbReference type="SUPFAM" id="SSF63825">
    <property type="entry name" value="YWTD domain"/>
    <property type="match status" value="1"/>
</dbReference>
<dbReference type="InterPro" id="IPR008927">
    <property type="entry name" value="6-PGluconate_DH-like_C_sf"/>
</dbReference>
<dbReference type="InterPro" id="IPR050778">
    <property type="entry name" value="Cueball_EGF_LRP_Nidogen"/>
</dbReference>
<dbReference type="PANTHER" id="PTHR46513">
    <property type="entry name" value="VITELLOGENIN RECEPTOR-LIKE PROTEIN-RELATED-RELATED"/>
    <property type="match status" value="1"/>
</dbReference>
<dbReference type="GO" id="GO:0006631">
    <property type="term" value="P:fatty acid metabolic process"/>
    <property type="evidence" value="ECO:0007669"/>
    <property type="project" value="InterPro"/>
</dbReference>
<evidence type="ECO:0000259" key="1">
    <source>
        <dbReference type="Pfam" id="PF00725"/>
    </source>
</evidence>
<dbReference type="InterPro" id="IPR000033">
    <property type="entry name" value="LDLR_classB_rpt"/>
</dbReference>
<dbReference type="EMBL" id="PQXO01000726">
    <property type="protein sequence ID" value="TGO82957.1"/>
    <property type="molecule type" value="Genomic_DNA"/>
</dbReference>
<name>A0A4Z1KAC6_9HELO</name>